<dbReference type="InParanoid" id="A0A066WHH1"/>
<dbReference type="SUPFAM" id="SSF52833">
    <property type="entry name" value="Thioredoxin-like"/>
    <property type="match status" value="1"/>
</dbReference>
<dbReference type="PANTHER" id="PTHR21396:SF2">
    <property type="entry name" value="LARGE RIBOSOMAL SUBUNIT PROTEIN ML43"/>
    <property type="match status" value="1"/>
</dbReference>
<accession>A0A066WHH1</accession>
<dbReference type="GO" id="GO:0003735">
    <property type="term" value="F:structural constituent of ribosome"/>
    <property type="evidence" value="ECO:0007669"/>
    <property type="project" value="InterPro"/>
</dbReference>
<dbReference type="STRING" id="1037660.A0A066WHH1"/>
<evidence type="ECO:0000256" key="2">
    <source>
        <dbReference type="ARBA" id="ARBA00006073"/>
    </source>
</evidence>
<evidence type="ECO:0000256" key="6">
    <source>
        <dbReference type="ARBA" id="ARBA00035188"/>
    </source>
</evidence>
<dbReference type="GeneID" id="25263486"/>
<dbReference type="Gene3D" id="3.40.30.10">
    <property type="entry name" value="Glutaredoxin"/>
    <property type="match status" value="1"/>
</dbReference>
<comment type="subcellular location">
    <subcellularLocation>
        <location evidence="1">Mitochondrion</location>
    </subcellularLocation>
</comment>
<dbReference type="GO" id="GO:0005762">
    <property type="term" value="C:mitochondrial large ribosomal subunit"/>
    <property type="evidence" value="ECO:0007669"/>
    <property type="project" value="TreeGrafter"/>
</dbReference>
<dbReference type="InterPro" id="IPR007741">
    <property type="entry name" value="Ribosomal_mL43/mS25/NADH_DH"/>
</dbReference>
<keyword evidence="9" id="KW-1185">Reference proteome</keyword>
<dbReference type="HOGENOM" id="CLU_117700_1_0_1"/>
<dbReference type="InterPro" id="IPR036249">
    <property type="entry name" value="Thioredoxin-like_sf"/>
</dbReference>
<proteinExistence type="inferred from homology"/>
<keyword evidence="5" id="KW-0687">Ribonucleoprotein</keyword>
<evidence type="ECO:0000313" key="9">
    <source>
        <dbReference type="Proteomes" id="UP000027361"/>
    </source>
</evidence>
<dbReference type="PANTHER" id="PTHR21396">
    <property type="entry name" value="39S RIBOSOMAL PROTEIN L43"/>
    <property type="match status" value="1"/>
</dbReference>
<name>A0A066WHH1_TILAU</name>
<evidence type="ECO:0000256" key="5">
    <source>
        <dbReference type="ARBA" id="ARBA00023274"/>
    </source>
</evidence>
<dbReference type="Pfam" id="PF05047">
    <property type="entry name" value="L51_S25_CI-B8"/>
    <property type="match status" value="1"/>
</dbReference>
<evidence type="ECO:0000256" key="1">
    <source>
        <dbReference type="ARBA" id="ARBA00004173"/>
    </source>
</evidence>
<comment type="similarity">
    <text evidence="2">Belongs to the mitochondrion-specific ribosomal protein mL43 family.</text>
</comment>
<gene>
    <name evidence="8" type="ORF">K437DRAFT_253130</name>
</gene>
<keyword evidence="3" id="KW-0689">Ribosomal protein</keyword>
<dbReference type="Proteomes" id="UP000027361">
    <property type="component" value="Unassembled WGS sequence"/>
</dbReference>
<keyword evidence="4" id="KW-0496">Mitochondrion</keyword>
<dbReference type="SMART" id="SM00916">
    <property type="entry name" value="L51_S25_CI-B8"/>
    <property type="match status" value="1"/>
</dbReference>
<organism evidence="8 9">
    <name type="scientific">Tilletiaria anomala (strain ATCC 24038 / CBS 436.72 / UBC 951)</name>
    <dbReference type="NCBI Taxonomy" id="1037660"/>
    <lineage>
        <taxon>Eukaryota</taxon>
        <taxon>Fungi</taxon>
        <taxon>Dikarya</taxon>
        <taxon>Basidiomycota</taxon>
        <taxon>Ustilaginomycotina</taxon>
        <taxon>Exobasidiomycetes</taxon>
        <taxon>Georgefischeriales</taxon>
        <taxon>Tilletiariaceae</taxon>
        <taxon>Tilletiaria</taxon>
    </lineage>
</organism>
<evidence type="ECO:0000256" key="3">
    <source>
        <dbReference type="ARBA" id="ARBA00022980"/>
    </source>
</evidence>
<comment type="caution">
    <text evidence="8">The sequence shown here is derived from an EMBL/GenBank/DDBJ whole genome shotgun (WGS) entry which is preliminary data.</text>
</comment>
<evidence type="ECO:0000313" key="8">
    <source>
        <dbReference type="EMBL" id="KDN53432.1"/>
    </source>
</evidence>
<feature type="domain" description="Ribosomal protein/NADH dehydrogenase" evidence="7">
    <location>
        <begin position="51"/>
        <end position="141"/>
    </location>
</feature>
<dbReference type="RefSeq" id="XP_013246271.1">
    <property type="nucleotide sequence ID" value="XM_013390817.1"/>
</dbReference>
<evidence type="ECO:0000259" key="7">
    <source>
        <dbReference type="SMART" id="SM00916"/>
    </source>
</evidence>
<sequence>MTAAASSSSAVTRHVRSRLLRGTLFSRPGPAGQPAGSYVLPCRKIVLEYCPRGASSVGTRDFLTTPTHKAPRVAAAAIAAQSRIVQLAQEFPSVEVVIKEAPHKHPLARGFYMNGRTKEISLRNLPRNSVSKTLELLLNSSGKKIVSLKRKPVESITESARGIWSALHAPPKQL</sequence>
<evidence type="ECO:0000256" key="4">
    <source>
        <dbReference type="ARBA" id="ARBA00023128"/>
    </source>
</evidence>
<protein>
    <recommendedName>
        <fullName evidence="6">Large ribosomal subunit protein mL43</fullName>
    </recommendedName>
</protein>
<dbReference type="AlphaFoldDB" id="A0A066WHH1"/>
<dbReference type="FunCoup" id="A0A066WHH1">
    <property type="interactions" value="122"/>
</dbReference>
<dbReference type="GO" id="GO:0032543">
    <property type="term" value="P:mitochondrial translation"/>
    <property type="evidence" value="ECO:0007669"/>
    <property type="project" value="InterPro"/>
</dbReference>
<dbReference type="OMA" id="WSALHAP"/>
<reference evidence="8 9" key="1">
    <citation type="submission" date="2014-05" db="EMBL/GenBank/DDBJ databases">
        <title>Draft genome sequence of a rare smut relative, Tilletiaria anomala UBC 951.</title>
        <authorList>
            <consortium name="DOE Joint Genome Institute"/>
            <person name="Toome M."/>
            <person name="Kuo A."/>
            <person name="Henrissat B."/>
            <person name="Lipzen A."/>
            <person name="Tritt A."/>
            <person name="Yoshinaga Y."/>
            <person name="Zane M."/>
            <person name="Barry K."/>
            <person name="Grigoriev I.V."/>
            <person name="Spatafora J.W."/>
            <person name="Aimea M.C."/>
        </authorList>
    </citation>
    <scope>NUCLEOTIDE SEQUENCE [LARGE SCALE GENOMIC DNA]</scope>
    <source>
        <strain evidence="8 9">UBC 951</strain>
    </source>
</reference>
<dbReference type="OrthoDB" id="88at2759"/>
<dbReference type="EMBL" id="JMSN01000002">
    <property type="protein sequence ID" value="KDN53432.1"/>
    <property type="molecule type" value="Genomic_DNA"/>
</dbReference>
<dbReference type="InterPro" id="IPR039927">
    <property type="entry name" value="Ribosomal_mL43"/>
</dbReference>